<accession>A0A9P0DA66</accession>
<evidence type="ECO:0000313" key="5">
    <source>
        <dbReference type="EMBL" id="CAH1118001.1"/>
    </source>
</evidence>
<feature type="binding site" evidence="3">
    <location>
        <position position="214"/>
    </location>
    <ligand>
        <name>a divalent metal cation</name>
        <dbReference type="ChEBI" id="CHEBI:60240"/>
    </ligand>
</feature>
<protein>
    <recommendedName>
        <fullName evidence="4">SMP-30/Gluconolactonase/LRE-like region domain-containing protein</fullName>
    </recommendedName>
</protein>
<dbReference type="Pfam" id="PF08450">
    <property type="entry name" value="SGL"/>
    <property type="match status" value="1"/>
</dbReference>
<evidence type="ECO:0000256" key="3">
    <source>
        <dbReference type="PIRSR" id="PIRSR605511-2"/>
    </source>
</evidence>
<dbReference type="InterPro" id="IPR013658">
    <property type="entry name" value="SGL"/>
</dbReference>
<dbReference type="PANTHER" id="PTHR10907">
    <property type="entry name" value="REGUCALCIN"/>
    <property type="match status" value="1"/>
</dbReference>
<dbReference type="AlphaFoldDB" id="A0A9P0DA66"/>
<feature type="active site" description="Proton donor/acceptor" evidence="2">
    <location>
        <position position="214"/>
    </location>
</feature>
<feature type="binding site" evidence="3">
    <location>
        <position position="113"/>
    </location>
    <ligand>
        <name>substrate</name>
    </ligand>
</feature>
<keyword evidence="3" id="KW-0862">Zinc</keyword>
<organism evidence="5 6">
    <name type="scientific">Phaedon cochleariae</name>
    <name type="common">Mustard beetle</name>
    <dbReference type="NCBI Taxonomy" id="80249"/>
    <lineage>
        <taxon>Eukaryota</taxon>
        <taxon>Metazoa</taxon>
        <taxon>Ecdysozoa</taxon>
        <taxon>Arthropoda</taxon>
        <taxon>Hexapoda</taxon>
        <taxon>Insecta</taxon>
        <taxon>Pterygota</taxon>
        <taxon>Neoptera</taxon>
        <taxon>Endopterygota</taxon>
        <taxon>Coleoptera</taxon>
        <taxon>Polyphaga</taxon>
        <taxon>Cucujiformia</taxon>
        <taxon>Chrysomeloidea</taxon>
        <taxon>Chrysomelidae</taxon>
        <taxon>Chrysomelinae</taxon>
        <taxon>Chrysomelini</taxon>
        <taxon>Phaedon</taxon>
    </lineage>
</organism>
<evidence type="ECO:0000256" key="1">
    <source>
        <dbReference type="ARBA" id="ARBA00008853"/>
    </source>
</evidence>
<dbReference type="InterPro" id="IPR011042">
    <property type="entry name" value="6-blade_b-propeller_TolB-like"/>
</dbReference>
<dbReference type="Gene3D" id="2.120.10.30">
    <property type="entry name" value="TolB, C-terminal domain"/>
    <property type="match status" value="1"/>
</dbReference>
<dbReference type="EMBL" id="OU896716">
    <property type="protein sequence ID" value="CAH1118001.1"/>
    <property type="molecule type" value="Genomic_DNA"/>
</dbReference>
<name>A0A9P0DA66_PHACE</name>
<dbReference type="PRINTS" id="PR01790">
    <property type="entry name" value="SMP30FAMILY"/>
</dbReference>
<proteinExistence type="inferred from homology"/>
<dbReference type="GO" id="GO:0019853">
    <property type="term" value="P:L-ascorbic acid biosynthetic process"/>
    <property type="evidence" value="ECO:0007669"/>
    <property type="project" value="TreeGrafter"/>
</dbReference>
<dbReference type="Proteomes" id="UP001153737">
    <property type="component" value="Chromosome 10"/>
</dbReference>
<sequence>MSIDIQITPISPPLDVGTRIHWDIATQSAIFVDIPNSDVYKYDENTGKVTKAKVGNEPLAFMFPVEGTNNKFIAGLGRKLVFVDWDGKSSQVSKVETIVEVEKEEELKGNRLNGAKVDPWGRLWAGTMGATNSDGSTVRGRGALYSLEKGKLKKHLGGIGISNGLAWDTQKMKMYYIDTLEPCVTQFDISNSGSLSNKKEVFSFKANNIGGLPDGLTIDSDGNLWVTAIYGSDLIKFNPENGSVLKKIVLPTPQVTSVSFGGKKIDKLFVTTARIPVDGKIPPDPAGTTYSIDLNDEIQHTIGYSGDRYIIS</sequence>
<dbReference type="InterPro" id="IPR005511">
    <property type="entry name" value="SMP-30"/>
</dbReference>
<gene>
    <name evidence="5" type="ORF">PHAECO_LOCUS1997</name>
</gene>
<evidence type="ECO:0000313" key="6">
    <source>
        <dbReference type="Proteomes" id="UP001153737"/>
    </source>
</evidence>
<dbReference type="SUPFAM" id="SSF63829">
    <property type="entry name" value="Calcium-dependent phosphotriesterase"/>
    <property type="match status" value="1"/>
</dbReference>
<feature type="binding site" evidence="3">
    <location>
        <position position="111"/>
    </location>
    <ligand>
        <name>substrate</name>
    </ligand>
</feature>
<evidence type="ECO:0000256" key="2">
    <source>
        <dbReference type="PIRSR" id="PIRSR605511-1"/>
    </source>
</evidence>
<reference evidence="5" key="2">
    <citation type="submission" date="2022-10" db="EMBL/GenBank/DDBJ databases">
        <authorList>
            <consortium name="ENA_rothamsted_submissions"/>
            <consortium name="culmorum"/>
            <person name="King R."/>
        </authorList>
    </citation>
    <scope>NUCLEOTIDE SEQUENCE</scope>
</reference>
<dbReference type="PANTHER" id="PTHR10907:SF66">
    <property type="entry name" value="MIP34848P1-RELATED"/>
    <property type="match status" value="1"/>
</dbReference>
<dbReference type="OrthoDB" id="423498at2759"/>
<comment type="cofactor">
    <cofactor evidence="3">
        <name>Zn(2+)</name>
        <dbReference type="ChEBI" id="CHEBI:29105"/>
    </cofactor>
    <text evidence="3">Binds 1 divalent metal cation per subunit.</text>
</comment>
<keyword evidence="3" id="KW-0479">Metal-binding</keyword>
<dbReference type="GO" id="GO:0004341">
    <property type="term" value="F:gluconolactonase activity"/>
    <property type="evidence" value="ECO:0007669"/>
    <property type="project" value="TreeGrafter"/>
</dbReference>
<dbReference type="GO" id="GO:0005509">
    <property type="term" value="F:calcium ion binding"/>
    <property type="evidence" value="ECO:0007669"/>
    <property type="project" value="TreeGrafter"/>
</dbReference>
<reference evidence="5" key="1">
    <citation type="submission" date="2022-01" db="EMBL/GenBank/DDBJ databases">
        <authorList>
            <person name="King R."/>
        </authorList>
    </citation>
    <scope>NUCLEOTIDE SEQUENCE</scope>
</reference>
<feature type="binding site" evidence="3">
    <location>
        <position position="163"/>
    </location>
    <ligand>
        <name>a divalent metal cation</name>
        <dbReference type="ChEBI" id="CHEBI:60240"/>
    </ligand>
</feature>
<evidence type="ECO:0000259" key="4">
    <source>
        <dbReference type="Pfam" id="PF08450"/>
    </source>
</evidence>
<comment type="similarity">
    <text evidence="1">Belongs to the SMP-30/CGR1 family.</text>
</comment>
<keyword evidence="6" id="KW-1185">Reference proteome</keyword>
<feature type="domain" description="SMP-30/Gluconolactonase/LRE-like region" evidence="4">
    <location>
        <begin position="21"/>
        <end position="274"/>
    </location>
</feature>